<evidence type="ECO:0000313" key="3">
    <source>
        <dbReference type="Proteomes" id="UP000017836"/>
    </source>
</evidence>
<dbReference type="Gramene" id="ERM93781">
    <property type="protein sequence ID" value="ERM93781"/>
    <property type="gene ID" value="AMTR_s00004p00270660"/>
</dbReference>
<evidence type="ECO:0000256" key="1">
    <source>
        <dbReference type="SAM" id="MobiDB-lite"/>
    </source>
</evidence>
<dbReference type="HOGENOM" id="CLU_1143915_0_0_1"/>
<organism evidence="2 3">
    <name type="scientific">Amborella trichopoda</name>
    <dbReference type="NCBI Taxonomy" id="13333"/>
    <lineage>
        <taxon>Eukaryota</taxon>
        <taxon>Viridiplantae</taxon>
        <taxon>Streptophyta</taxon>
        <taxon>Embryophyta</taxon>
        <taxon>Tracheophyta</taxon>
        <taxon>Spermatophyta</taxon>
        <taxon>Magnoliopsida</taxon>
        <taxon>Amborellales</taxon>
        <taxon>Amborellaceae</taxon>
        <taxon>Amborella</taxon>
    </lineage>
</organism>
<dbReference type="EMBL" id="KI397628">
    <property type="protein sequence ID" value="ERM93781.1"/>
    <property type="molecule type" value="Genomic_DNA"/>
</dbReference>
<reference evidence="3" key="1">
    <citation type="journal article" date="2013" name="Science">
        <title>The Amborella genome and the evolution of flowering plants.</title>
        <authorList>
            <consortium name="Amborella Genome Project"/>
        </authorList>
    </citation>
    <scope>NUCLEOTIDE SEQUENCE [LARGE SCALE GENOMIC DNA]</scope>
</reference>
<feature type="compositionally biased region" description="Basic and acidic residues" evidence="1">
    <location>
        <begin position="160"/>
        <end position="169"/>
    </location>
</feature>
<feature type="compositionally biased region" description="Basic residues" evidence="1">
    <location>
        <begin position="208"/>
        <end position="217"/>
    </location>
</feature>
<proteinExistence type="predicted"/>
<name>W1NEF3_AMBTC</name>
<sequence length="243" mass="27143">MLKVVGMRVVVREPDTVHGLLTDASFFAREGTFPYWLSLGGIFIDAFGLALNKAVTETREAMYVVSVRGCVLLFIGARCKRWKGYFPHRFARRHGLDLGCCVTISFSKKYGKKGHCMILRLLVQVARSGLTWICAWLGRLVSFSLSGVGSPAPAKTKGVPLKEREDKERERKRKRGRESFPLSSSWDRERRSSREDLPSMAVSAMLSHARRARSRAHRALDSPPTTPSSFLVATSGPVDSWLG</sequence>
<feature type="compositionally biased region" description="Basic and acidic residues" evidence="1">
    <location>
        <begin position="186"/>
        <end position="197"/>
    </location>
</feature>
<gene>
    <name evidence="2" type="ORF">AMTR_s00004p00270660</name>
</gene>
<keyword evidence="3" id="KW-1185">Reference proteome</keyword>
<accession>W1NEF3</accession>
<dbReference type="Proteomes" id="UP000017836">
    <property type="component" value="Unassembled WGS sequence"/>
</dbReference>
<protein>
    <submittedName>
        <fullName evidence="2">Uncharacterized protein</fullName>
    </submittedName>
</protein>
<dbReference type="AlphaFoldDB" id="W1NEF3"/>
<evidence type="ECO:0000313" key="2">
    <source>
        <dbReference type="EMBL" id="ERM93781.1"/>
    </source>
</evidence>
<feature type="region of interest" description="Disordered" evidence="1">
    <location>
        <begin position="149"/>
        <end position="243"/>
    </location>
</feature>